<sequence>MAAKNKKDDGHNYELENAILRRRIQTLEKLIALQEEQTQKSERSAESLREKIEALNAVFVEQDRQMFSDVSTLSFRNAEAKAHHRQLIQGLQSQLQAAEGDVAVAETDLATTRAAKEHELQQSKEALHHLQKDVEKMTFEFAEILTDTAEKVMERVSMSHGSWAAEQKRRSLDGRLQDESAAFFEAPPVDPPLDVVEP</sequence>
<name>A0A6P5WCR3_9EIME</name>
<evidence type="ECO:0000313" key="2">
    <source>
        <dbReference type="Proteomes" id="UP000515125"/>
    </source>
</evidence>
<reference evidence="3" key="1">
    <citation type="submission" date="2025-08" db="UniProtKB">
        <authorList>
            <consortium name="RefSeq"/>
        </authorList>
    </citation>
    <scope>IDENTIFICATION</scope>
</reference>
<feature type="coiled-coil region" evidence="1">
    <location>
        <begin position="17"/>
        <end position="140"/>
    </location>
</feature>
<dbReference type="Proteomes" id="UP000515125">
    <property type="component" value="Unplaced"/>
</dbReference>
<gene>
    <name evidence="3" type="primary">LOC34621678</name>
</gene>
<accession>A0A6P5WCR3</accession>
<protein>
    <submittedName>
        <fullName evidence="3">Coiled-coil domain-containing protein 153</fullName>
    </submittedName>
</protein>
<evidence type="ECO:0000256" key="1">
    <source>
        <dbReference type="SAM" id="Coils"/>
    </source>
</evidence>
<evidence type="ECO:0000313" key="3">
    <source>
        <dbReference type="RefSeq" id="XP_022587573.2"/>
    </source>
</evidence>
<keyword evidence="2" id="KW-1185">Reference proteome</keyword>
<dbReference type="AlphaFoldDB" id="A0A6P5WCR3"/>
<dbReference type="GeneID" id="34621678"/>
<organism evidence="2 3">
    <name type="scientific">Cyclospora cayetanensis</name>
    <dbReference type="NCBI Taxonomy" id="88456"/>
    <lineage>
        <taxon>Eukaryota</taxon>
        <taxon>Sar</taxon>
        <taxon>Alveolata</taxon>
        <taxon>Apicomplexa</taxon>
        <taxon>Conoidasida</taxon>
        <taxon>Coccidia</taxon>
        <taxon>Eucoccidiorida</taxon>
        <taxon>Eimeriorina</taxon>
        <taxon>Eimeriidae</taxon>
        <taxon>Cyclospora</taxon>
    </lineage>
</organism>
<keyword evidence="1" id="KW-0175">Coiled coil</keyword>
<proteinExistence type="predicted"/>
<dbReference type="RefSeq" id="XP_022587573.2">
    <property type="nucleotide sequence ID" value="XM_022734876.2"/>
</dbReference>
<dbReference type="OrthoDB" id="347516at2759"/>